<keyword evidence="3" id="KW-0281">Fimbrium</keyword>
<dbReference type="RefSeq" id="WP_186948954.1">
    <property type="nucleotide sequence ID" value="NZ_JACOGF010000011.1"/>
</dbReference>
<dbReference type="Pfam" id="PF00114">
    <property type="entry name" value="Pilin"/>
    <property type="match status" value="1"/>
</dbReference>
<keyword evidence="4" id="KW-0812">Transmembrane</keyword>
<keyword evidence="2" id="KW-0488">Methylation</keyword>
<dbReference type="InterPro" id="IPR012902">
    <property type="entry name" value="N_methyl_site"/>
</dbReference>
<keyword evidence="4" id="KW-0472">Membrane</keyword>
<evidence type="ECO:0000256" key="4">
    <source>
        <dbReference type="SAM" id="Phobius"/>
    </source>
</evidence>
<gene>
    <name evidence="5" type="ORF">H8L32_19560</name>
</gene>
<dbReference type="Proteomes" id="UP000650424">
    <property type="component" value="Unassembled WGS sequence"/>
</dbReference>
<evidence type="ECO:0000313" key="6">
    <source>
        <dbReference type="Proteomes" id="UP000650424"/>
    </source>
</evidence>
<dbReference type="PROSITE" id="PS00409">
    <property type="entry name" value="PROKAR_NTER_METHYL"/>
    <property type="match status" value="1"/>
</dbReference>
<sequence length="163" mass="17276">MKKQRGFTLLEMMLVIVVIATLAALAIPSYLYKIVREQIEAAIPLADIAKKPVAATWLAEQKFPADNAAAGLPMADKIVSNLVSSVAVKDGAIHITFGNNAHSAIRGKILSLRPAVVEDAPVVPVAWVCAAASVPDKMTVKGVDRTTIPAVNLPLNCRAKLSK</sequence>
<dbReference type="NCBIfam" id="TIGR02532">
    <property type="entry name" value="IV_pilin_GFxxxE"/>
    <property type="match status" value="1"/>
</dbReference>
<dbReference type="EMBL" id="JACOGF010000011">
    <property type="protein sequence ID" value="MBC3919683.1"/>
    <property type="molecule type" value="Genomic_DNA"/>
</dbReference>
<comment type="caution">
    <text evidence="5">The sequence shown here is derived from an EMBL/GenBank/DDBJ whole genome shotgun (WGS) entry which is preliminary data.</text>
</comment>
<evidence type="ECO:0000313" key="5">
    <source>
        <dbReference type="EMBL" id="MBC3919683.1"/>
    </source>
</evidence>
<reference evidence="5 6" key="1">
    <citation type="submission" date="2020-08" db="EMBL/GenBank/DDBJ databases">
        <title>Novel species isolated from subtropical streams in China.</title>
        <authorList>
            <person name="Lu H."/>
        </authorList>
    </citation>
    <scope>NUCLEOTIDE SEQUENCE [LARGE SCALE GENOMIC DNA]</scope>
    <source>
        <strain evidence="5 6">CY18W</strain>
    </source>
</reference>
<name>A0ABR6ZUZ9_9BURK</name>
<accession>A0ABR6ZUZ9</accession>
<dbReference type="InterPro" id="IPR045584">
    <property type="entry name" value="Pilin-like"/>
</dbReference>
<protein>
    <submittedName>
        <fullName evidence="5">Pilin</fullName>
    </submittedName>
</protein>
<feature type="transmembrane region" description="Helical" evidence="4">
    <location>
        <begin position="12"/>
        <end position="32"/>
    </location>
</feature>
<evidence type="ECO:0000256" key="3">
    <source>
        <dbReference type="RuleBase" id="RU000389"/>
    </source>
</evidence>
<dbReference type="Pfam" id="PF07963">
    <property type="entry name" value="N_methyl"/>
    <property type="match status" value="1"/>
</dbReference>
<proteinExistence type="inferred from homology"/>
<evidence type="ECO:0000256" key="2">
    <source>
        <dbReference type="ARBA" id="ARBA00022481"/>
    </source>
</evidence>
<dbReference type="SUPFAM" id="SSF54523">
    <property type="entry name" value="Pili subunits"/>
    <property type="match status" value="1"/>
</dbReference>
<comment type="similarity">
    <text evidence="1 3">Belongs to the N-Me-Phe pilin family.</text>
</comment>
<dbReference type="Gene3D" id="3.30.700.10">
    <property type="entry name" value="Glycoprotein, Type 4 Pilin"/>
    <property type="match status" value="1"/>
</dbReference>
<keyword evidence="6" id="KW-1185">Reference proteome</keyword>
<dbReference type="InterPro" id="IPR001082">
    <property type="entry name" value="Pilin"/>
</dbReference>
<evidence type="ECO:0000256" key="1">
    <source>
        <dbReference type="ARBA" id="ARBA00005233"/>
    </source>
</evidence>
<keyword evidence="4" id="KW-1133">Transmembrane helix</keyword>
<organism evidence="5 6">
    <name type="scientific">Undibacterium hunanense</name>
    <dbReference type="NCBI Taxonomy" id="2762292"/>
    <lineage>
        <taxon>Bacteria</taxon>
        <taxon>Pseudomonadati</taxon>
        <taxon>Pseudomonadota</taxon>
        <taxon>Betaproteobacteria</taxon>
        <taxon>Burkholderiales</taxon>
        <taxon>Oxalobacteraceae</taxon>
        <taxon>Undibacterium</taxon>
    </lineage>
</organism>